<protein>
    <recommendedName>
        <fullName evidence="4">Lipoprotein</fullName>
    </recommendedName>
</protein>
<keyword evidence="3" id="KW-1185">Reference proteome</keyword>
<gene>
    <name evidence="2" type="ORF">UC7_00723</name>
</gene>
<evidence type="ECO:0000313" key="2">
    <source>
        <dbReference type="EMBL" id="EOL49346.1"/>
    </source>
</evidence>
<dbReference type="eggNOG" id="COG4808">
    <property type="taxonomic scope" value="Bacteria"/>
</dbReference>
<comment type="caution">
    <text evidence="2">The sequence shown here is derived from an EMBL/GenBank/DDBJ whole genome shotgun (WGS) entry which is preliminary data.</text>
</comment>
<dbReference type="InterPro" id="IPR009736">
    <property type="entry name" value="DUF1307"/>
</dbReference>
<evidence type="ECO:0000256" key="1">
    <source>
        <dbReference type="SAM" id="SignalP"/>
    </source>
</evidence>
<dbReference type="PROSITE" id="PS51257">
    <property type="entry name" value="PROKAR_LIPOPROTEIN"/>
    <property type="match status" value="1"/>
</dbReference>
<keyword evidence="1" id="KW-0732">Signal</keyword>
<dbReference type="AlphaFoldDB" id="R3WNC2"/>
<evidence type="ECO:0000313" key="3">
    <source>
        <dbReference type="Proteomes" id="UP000013840"/>
    </source>
</evidence>
<proteinExistence type="predicted"/>
<dbReference type="STRING" id="317735.RU98_GL001122"/>
<reference evidence="2 3" key="1">
    <citation type="submission" date="2013-02" db="EMBL/GenBank/DDBJ databases">
        <title>The Genome Sequence of Enterococcus caccae BAA-1240.</title>
        <authorList>
            <consortium name="The Broad Institute Genome Sequencing Platform"/>
            <consortium name="The Broad Institute Genome Sequencing Center for Infectious Disease"/>
            <person name="Earl A.M."/>
            <person name="Gilmore M.S."/>
            <person name="Lebreton F."/>
            <person name="Walker B."/>
            <person name="Young S.K."/>
            <person name="Zeng Q."/>
            <person name="Gargeya S."/>
            <person name="Fitzgerald M."/>
            <person name="Haas B."/>
            <person name="Abouelleil A."/>
            <person name="Alvarado L."/>
            <person name="Arachchi H.M."/>
            <person name="Berlin A.M."/>
            <person name="Chapman S.B."/>
            <person name="Dewar J."/>
            <person name="Goldberg J."/>
            <person name="Griggs A."/>
            <person name="Gujja S."/>
            <person name="Hansen M."/>
            <person name="Howarth C."/>
            <person name="Imamovic A."/>
            <person name="Larimer J."/>
            <person name="McCowan C."/>
            <person name="Murphy C."/>
            <person name="Neiman D."/>
            <person name="Pearson M."/>
            <person name="Priest M."/>
            <person name="Roberts A."/>
            <person name="Saif S."/>
            <person name="Shea T."/>
            <person name="Sisk P."/>
            <person name="Sykes S."/>
            <person name="Wortman J."/>
            <person name="Nusbaum C."/>
            <person name="Birren B."/>
        </authorList>
    </citation>
    <scope>NUCLEOTIDE SEQUENCE [LARGE SCALE GENOMIC DNA]</scope>
    <source>
        <strain evidence="2 3">ATCC BAA-1240</strain>
    </source>
</reference>
<sequence length="150" mass="16812">MKKMGILASIIFGVLLFISACGSKNQTATYTLKQDDEMVTIQNIYNEDTILKQTVTTTIQYKTMGVKTKAKAEKLLQPSKELYAHKKGINYAIDFKDNKAVETIEIDFKKFSQSNAKMLPLISLPDGDLDSASEKQNADKLIHLGFEKND</sequence>
<dbReference type="EMBL" id="AJAU01000008">
    <property type="protein sequence ID" value="EOL49346.1"/>
    <property type="molecule type" value="Genomic_DNA"/>
</dbReference>
<organism evidence="2 3">
    <name type="scientific">Enterococcus caccae ATCC BAA-1240</name>
    <dbReference type="NCBI Taxonomy" id="1158612"/>
    <lineage>
        <taxon>Bacteria</taxon>
        <taxon>Bacillati</taxon>
        <taxon>Bacillota</taxon>
        <taxon>Bacilli</taxon>
        <taxon>Lactobacillales</taxon>
        <taxon>Enterococcaceae</taxon>
        <taxon>Enterococcus</taxon>
    </lineage>
</organism>
<name>R3WNC2_9ENTE</name>
<feature type="chain" id="PRO_5039395496" description="Lipoprotein" evidence="1">
    <location>
        <begin position="24"/>
        <end position="150"/>
    </location>
</feature>
<feature type="signal peptide" evidence="1">
    <location>
        <begin position="1"/>
        <end position="23"/>
    </location>
</feature>
<evidence type="ECO:0008006" key="4">
    <source>
        <dbReference type="Google" id="ProtNLM"/>
    </source>
</evidence>
<dbReference type="Gene3D" id="3.30.1830.10">
    <property type="entry name" value="YehR-like"/>
    <property type="match status" value="1"/>
</dbReference>
<dbReference type="PATRIC" id="fig|1158612.3.peg.732"/>
<accession>R3WNC2</accession>
<dbReference type="SUPFAM" id="SSF160704">
    <property type="entry name" value="YehR-like"/>
    <property type="match status" value="1"/>
</dbReference>
<dbReference type="InterPro" id="IPR036699">
    <property type="entry name" value="YehR-like_sf"/>
</dbReference>
<dbReference type="Pfam" id="PF06998">
    <property type="entry name" value="DUF1307"/>
    <property type="match status" value="1"/>
</dbReference>
<dbReference type="Proteomes" id="UP000013840">
    <property type="component" value="Unassembled WGS sequence"/>
</dbReference>
<dbReference type="RefSeq" id="WP_010770906.1">
    <property type="nucleotide sequence ID" value="NZ_KB946332.1"/>
</dbReference>